<dbReference type="PANTHER" id="PTHR30136">
    <property type="entry name" value="HELIX-TURN-HELIX TRANSCRIPTIONAL REGULATOR, ICLR FAMILY"/>
    <property type="match status" value="1"/>
</dbReference>
<proteinExistence type="predicted"/>
<dbReference type="Pfam" id="PF01614">
    <property type="entry name" value="IclR_C"/>
    <property type="match status" value="1"/>
</dbReference>
<comment type="caution">
    <text evidence="6">The sequence shown here is derived from an EMBL/GenBank/DDBJ whole genome shotgun (WGS) entry which is preliminary data.</text>
</comment>
<feature type="domain" description="IclR-ED" evidence="5">
    <location>
        <begin position="68"/>
        <end position="260"/>
    </location>
</feature>
<reference evidence="6 7" key="1">
    <citation type="journal article" date="2019" name="Int. J. Syst. Evol. Microbiol.">
        <title>The Global Catalogue of Microorganisms (GCM) 10K type strain sequencing project: providing services to taxonomists for standard genome sequencing and annotation.</title>
        <authorList>
            <consortium name="The Broad Institute Genomics Platform"/>
            <consortium name="The Broad Institute Genome Sequencing Center for Infectious Disease"/>
            <person name="Wu L."/>
            <person name="Ma J."/>
        </authorList>
    </citation>
    <scope>NUCLEOTIDE SEQUENCE [LARGE SCALE GENOMIC DNA]</scope>
    <source>
        <strain evidence="6 7">CGMCC 1.10387</strain>
    </source>
</reference>
<dbReference type="CDD" id="cd00090">
    <property type="entry name" value="HTH_ARSR"/>
    <property type="match status" value="1"/>
</dbReference>
<name>A0ABD6DXU3_9EURY</name>
<organism evidence="6 7">
    <name type="scientific">Halobellus litoreus</name>
    <dbReference type="NCBI Taxonomy" id="755310"/>
    <lineage>
        <taxon>Archaea</taxon>
        <taxon>Methanobacteriati</taxon>
        <taxon>Methanobacteriota</taxon>
        <taxon>Stenosarchaea group</taxon>
        <taxon>Halobacteria</taxon>
        <taxon>Halobacteriales</taxon>
        <taxon>Haloferacaceae</taxon>
        <taxon>Halobellus</taxon>
    </lineage>
</organism>
<dbReference type="GO" id="GO:0003677">
    <property type="term" value="F:DNA binding"/>
    <property type="evidence" value="ECO:0007669"/>
    <property type="project" value="UniProtKB-KW"/>
</dbReference>
<dbReference type="InterPro" id="IPR029016">
    <property type="entry name" value="GAF-like_dom_sf"/>
</dbReference>
<feature type="domain" description="HTH iclR-type" evidence="4">
    <location>
        <begin position="8"/>
        <end position="67"/>
    </location>
</feature>
<evidence type="ECO:0000256" key="3">
    <source>
        <dbReference type="ARBA" id="ARBA00023163"/>
    </source>
</evidence>
<sequence>MSDNETIVKTTQTSLEIVSTIRDRGGARTNEIVEAHDIAKSTAHKHLTTLERAGYLRKVGERYYIGYRFLNLGEYAREQWSWFSAVKSAVEELSERTEEECDFVVDDHGRVITIVESYHKWAKYGSDDGTKRYRANIGTYYPMHATGSGLAILSSYPRERVDSIIDEHRLPALTDHTITSREELFDELDRISERGYAIGDRYYTEGLRSVGMVVTGVDGSALGALSVSGPTYRIDGSVLDTEIPRSLSAVVDSLESELESILPPV</sequence>
<dbReference type="InterPro" id="IPR014757">
    <property type="entry name" value="Tscrpt_reg_IclR_C"/>
</dbReference>
<dbReference type="InterPro" id="IPR036390">
    <property type="entry name" value="WH_DNA-bd_sf"/>
</dbReference>
<dbReference type="GO" id="GO:0006355">
    <property type="term" value="P:regulation of DNA-templated transcription"/>
    <property type="evidence" value="ECO:0007669"/>
    <property type="project" value="UniProtKB-ARBA"/>
</dbReference>
<dbReference type="InterPro" id="IPR050707">
    <property type="entry name" value="HTH_MetabolicPath_Reg"/>
</dbReference>
<dbReference type="InterPro" id="IPR036388">
    <property type="entry name" value="WH-like_DNA-bd_sf"/>
</dbReference>
<keyword evidence="2" id="KW-0238">DNA-binding</keyword>
<dbReference type="PROSITE" id="PS51077">
    <property type="entry name" value="HTH_ICLR"/>
    <property type="match status" value="1"/>
</dbReference>
<dbReference type="RefSeq" id="WP_256308751.1">
    <property type="nucleotide sequence ID" value="NZ_JANHAW010000003.1"/>
</dbReference>
<keyword evidence="3" id="KW-0804">Transcription</keyword>
<keyword evidence="1" id="KW-0805">Transcription regulation</keyword>
<evidence type="ECO:0000313" key="7">
    <source>
        <dbReference type="Proteomes" id="UP001597092"/>
    </source>
</evidence>
<evidence type="ECO:0000313" key="6">
    <source>
        <dbReference type="EMBL" id="MFD1686124.1"/>
    </source>
</evidence>
<accession>A0ABD6DXU3</accession>
<dbReference type="SUPFAM" id="SSF55781">
    <property type="entry name" value="GAF domain-like"/>
    <property type="match status" value="1"/>
</dbReference>
<dbReference type="AlphaFoldDB" id="A0ABD6DXU3"/>
<dbReference type="PROSITE" id="PS51078">
    <property type="entry name" value="ICLR_ED"/>
    <property type="match status" value="1"/>
</dbReference>
<evidence type="ECO:0000259" key="4">
    <source>
        <dbReference type="PROSITE" id="PS51077"/>
    </source>
</evidence>
<evidence type="ECO:0000256" key="2">
    <source>
        <dbReference type="ARBA" id="ARBA00023125"/>
    </source>
</evidence>
<evidence type="ECO:0000256" key="1">
    <source>
        <dbReference type="ARBA" id="ARBA00023015"/>
    </source>
</evidence>
<dbReference type="SMART" id="SM00346">
    <property type="entry name" value="HTH_ICLR"/>
    <property type="match status" value="1"/>
</dbReference>
<dbReference type="SUPFAM" id="SSF46785">
    <property type="entry name" value="Winged helix' DNA-binding domain"/>
    <property type="match status" value="1"/>
</dbReference>
<evidence type="ECO:0000259" key="5">
    <source>
        <dbReference type="PROSITE" id="PS51078"/>
    </source>
</evidence>
<gene>
    <name evidence="6" type="ORF">ACFSAS_10920</name>
</gene>
<protein>
    <submittedName>
        <fullName evidence="6">IclR family transcriptional regulator</fullName>
    </submittedName>
</protein>
<keyword evidence="7" id="KW-1185">Reference proteome</keyword>
<dbReference type="EMBL" id="JBHUDP010000003">
    <property type="protein sequence ID" value="MFD1686124.1"/>
    <property type="molecule type" value="Genomic_DNA"/>
</dbReference>
<dbReference type="InterPro" id="IPR011991">
    <property type="entry name" value="ArsR-like_HTH"/>
</dbReference>
<dbReference type="Proteomes" id="UP001597092">
    <property type="component" value="Unassembled WGS sequence"/>
</dbReference>
<dbReference type="InterPro" id="IPR005471">
    <property type="entry name" value="Tscrpt_reg_IclR_N"/>
</dbReference>
<dbReference type="Pfam" id="PF09339">
    <property type="entry name" value="HTH_IclR"/>
    <property type="match status" value="1"/>
</dbReference>
<dbReference type="Gene3D" id="1.10.10.10">
    <property type="entry name" value="Winged helix-like DNA-binding domain superfamily/Winged helix DNA-binding domain"/>
    <property type="match status" value="1"/>
</dbReference>
<dbReference type="PANTHER" id="PTHR30136:SF35">
    <property type="entry name" value="HTH-TYPE TRANSCRIPTIONAL REGULATOR RV1719"/>
    <property type="match status" value="1"/>
</dbReference>
<dbReference type="Gene3D" id="3.30.450.40">
    <property type="match status" value="1"/>
</dbReference>